<proteinExistence type="predicted"/>
<evidence type="ECO:0000313" key="2">
    <source>
        <dbReference type="EMBL" id="EGP93578.1"/>
    </source>
</evidence>
<accession>F9CWC6</accession>
<dbReference type="Proteomes" id="UP000004440">
    <property type="component" value="Unassembled WGS sequence"/>
</dbReference>
<keyword evidence="3" id="KW-1185">Reference proteome</keyword>
<comment type="caution">
    <text evidence="2">The sequence shown here is derived from an EMBL/GenBank/DDBJ whole genome shotgun (WGS) entry which is preliminary data.</text>
</comment>
<evidence type="ECO:0000256" key="1">
    <source>
        <dbReference type="SAM" id="Phobius"/>
    </source>
</evidence>
<evidence type="ECO:0000313" key="3">
    <source>
        <dbReference type="Proteomes" id="UP000004440"/>
    </source>
</evidence>
<reference evidence="2 3" key="1">
    <citation type="journal article" date="2011" name="J. Bacteriol.">
        <title>Genome Sequence of an Ammonia-Oxidizing Soil Archaeon, "Candidatus Nitrosoarchaeum koreensis" MY1.</title>
        <authorList>
            <person name="Kim B.K."/>
            <person name="Jung M.Y."/>
            <person name="Yu D.S."/>
            <person name="Park S.J."/>
            <person name="Oh T.K."/>
            <person name="Rhee S.K."/>
            <person name="Kim J.F."/>
        </authorList>
    </citation>
    <scope>NUCLEOTIDE SEQUENCE [LARGE SCALE GENOMIC DNA]</scope>
    <source>
        <strain evidence="2 3">MY1</strain>
    </source>
</reference>
<organism evidence="2 3">
    <name type="scientific">Nitrosarchaeum koreense MY1</name>
    <dbReference type="NCBI Taxonomy" id="1001994"/>
    <lineage>
        <taxon>Archaea</taxon>
        <taxon>Nitrososphaerota</taxon>
        <taxon>Nitrososphaeria</taxon>
        <taxon>Nitrosopumilales</taxon>
        <taxon>Nitrosopumilaceae</taxon>
        <taxon>Nitrosarchaeum</taxon>
    </lineage>
</organism>
<protein>
    <submittedName>
        <fullName evidence="2">Uncharacterized protein</fullName>
    </submittedName>
</protein>
<feature type="transmembrane region" description="Helical" evidence="1">
    <location>
        <begin position="28"/>
        <end position="49"/>
    </location>
</feature>
<sequence>MPIIFGIIGGLVSYFIVKKEDPKLGKNCLIVGVIHFIIDVTIGIIMMMFSESVHLM</sequence>
<dbReference type="AlphaFoldDB" id="F9CWC6"/>
<gene>
    <name evidence="2" type="ORF">MY1_0816</name>
</gene>
<keyword evidence="1" id="KW-0472">Membrane</keyword>
<name>F9CWC6_9ARCH</name>
<keyword evidence="1" id="KW-0812">Transmembrane</keyword>
<dbReference type="STRING" id="1001994.MY1_0816"/>
<dbReference type="EMBL" id="AFPU01000001">
    <property type="protein sequence ID" value="EGP93578.1"/>
    <property type="molecule type" value="Genomic_DNA"/>
</dbReference>
<keyword evidence="1" id="KW-1133">Transmembrane helix</keyword>